<evidence type="ECO:0000256" key="4">
    <source>
        <dbReference type="ARBA" id="ARBA00010561"/>
    </source>
</evidence>
<feature type="transmembrane region" description="Helical" evidence="19">
    <location>
        <begin position="24"/>
        <end position="41"/>
    </location>
</feature>
<evidence type="ECO:0000256" key="8">
    <source>
        <dbReference type="ARBA" id="ARBA00022573"/>
    </source>
</evidence>
<dbReference type="NCBIfam" id="TIGR00317">
    <property type="entry name" value="cobS"/>
    <property type="match status" value="1"/>
</dbReference>
<evidence type="ECO:0000256" key="19">
    <source>
        <dbReference type="HAMAP-Rule" id="MF_00719"/>
    </source>
</evidence>
<keyword evidence="9 19" id="KW-0808">Transferase</keyword>
<evidence type="ECO:0000256" key="1">
    <source>
        <dbReference type="ARBA" id="ARBA00001946"/>
    </source>
</evidence>
<dbReference type="EMBL" id="RWGW01000016">
    <property type="protein sequence ID" value="RSK30001.1"/>
    <property type="molecule type" value="Genomic_DNA"/>
</dbReference>
<comment type="catalytic activity">
    <reaction evidence="17 19">
        <text>alpha-ribazole + adenosylcob(III)inamide-GDP = adenosylcob(III)alamin + GMP + H(+)</text>
        <dbReference type="Rhea" id="RHEA:16049"/>
        <dbReference type="ChEBI" id="CHEBI:10329"/>
        <dbReference type="ChEBI" id="CHEBI:15378"/>
        <dbReference type="ChEBI" id="CHEBI:18408"/>
        <dbReference type="ChEBI" id="CHEBI:58115"/>
        <dbReference type="ChEBI" id="CHEBI:60487"/>
        <dbReference type="EC" id="2.7.8.26"/>
    </reaction>
</comment>
<keyword evidence="7 19" id="KW-1003">Cell membrane</keyword>
<keyword evidence="11 19" id="KW-0460">Magnesium</keyword>
<dbReference type="HAMAP" id="MF_00719">
    <property type="entry name" value="CobS"/>
    <property type="match status" value="1"/>
</dbReference>
<comment type="catalytic activity">
    <reaction evidence="18 19">
        <text>alpha-ribazole 5'-phosphate + adenosylcob(III)inamide-GDP = adenosylcob(III)alamin 5'-phosphate + GMP + H(+)</text>
        <dbReference type="Rhea" id="RHEA:23560"/>
        <dbReference type="ChEBI" id="CHEBI:15378"/>
        <dbReference type="ChEBI" id="CHEBI:57918"/>
        <dbReference type="ChEBI" id="CHEBI:58115"/>
        <dbReference type="ChEBI" id="CHEBI:60487"/>
        <dbReference type="ChEBI" id="CHEBI:60493"/>
        <dbReference type="EC" id="2.7.8.26"/>
    </reaction>
</comment>
<comment type="cofactor">
    <cofactor evidence="1 19">
        <name>Mg(2+)</name>
        <dbReference type="ChEBI" id="CHEBI:18420"/>
    </cofactor>
</comment>
<comment type="similarity">
    <text evidence="4 19">Belongs to the CobS family.</text>
</comment>
<keyword evidence="13 19" id="KW-0472">Membrane</keyword>
<dbReference type="PANTHER" id="PTHR34148">
    <property type="entry name" value="ADENOSYLCOBINAMIDE-GDP RIBAZOLETRANSFERASE"/>
    <property type="match status" value="1"/>
</dbReference>
<sequence length="279" mass="29537">MGSAFSEACGLAAHPATDFWGRRQMIRGFLLAVQFFTAVPVRKNLPIGRKETIWMFTLYPLVGAMIGAVSWSAAALASGPGGTGPFLTAFILVLLSAVLSGGLHLDGWADMGDAYFSYRERDKRLEIMGDPRIGAFGTMALLFLILGKLAVLEDLISRGGLLPAFVVFVPFAARAGLAIYLAVSMQAKRSGLLVFFIEKLEGFPLALPAAVLLASGGAAAAVWSGSLLFPLLAAVAVPAAVLFFRNWSARNFGGATGDLAGAFIEGCELLLWTILLFCI</sequence>
<feature type="transmembrane region" description="Helical" evidence="19">
    <location>
        <begin position="53"/>
        <end position="74"/>
    </location>
</feature>
<organism evidence="20 21">
    <name type="scientific">Bhargavaea beijingensis</name>
    <dbReference type="NCBI Taxonomy" id="426756"/>
    <lineage>
        <taxon>Bacteria</taxon>
        <taxon>Bacillati</taxon>
        <taxon>Bacillota</taxon>
        <taxon>Bacilli</taxon>
        <taxon>Bacillales</taxon>
        <taxon>Caryophanaceae</taxon>
        <taxon>Bhargavaea</taxon>
    </lineage>
</organism>
<evidence type="ECO:0000256" key="14">
    <source>
        <dbReference type="ARBA" id="ARBA00025228"/>
    </source>
</evidence>
<comment type="function">
    <text evidence="14 19">Joins adenosylcobinamide-GDP and alpha-ribazole to generate adenosylcobalamin (Ado-cobalamin). Also synthesizes adenosylcobalamin 5'-phosphate from adenosylcobinamide-GDP and alpha-ribazole 5'-phosphate.</text>
</comment>
<comment type="caution">
    <text evidence="20">The sequence shown here is derived from an EMBL/GenBank/DDBJ whole genome shotgun (WGS) entry which is preliminary data.</text>
</comment>
<keyword evidence="10 19" id="KW-0812">Transmembrane</keyword>
<dbReference type="Pfam" id="PF02654">
    <property type="entry name" value="CobS"/>
    <property type="match status" value="1"/>
</dbReference>
<reference evidence="20 21" key="1">
    <citation type="submission" date="2018-12" db="EMBL/GenBank/DDBJ databases">
        <title>Comparitive functional genomics of dry heat resistant strains isolated from the viking spacecraft.</title>
        <authorList>
            <person name="Seuylemezian A."/>
            <person name="Vaishampayan P."/>
        </authorList>
    </citation>
    <scope>NUCLEOTIDE SEQUENCE [LARGE SCALE GENOMIC DNA]</scope>
    <source>
        <strain evidence="20 21">M6-11</strain>
    </source>
</reference>
<accession>A0ABX9ZCC2</accession>
<keyword evidence="21" id="KW-1185">Reference proteome</keyword>
<feature type="transmembrane region" description="Helical" evidence="19">
    <location>
        <begin position="133"/>
        <end position="152"/>
    </location>
</feature>
<evidence type="ECO:0000256" key="17">
    <source>
        <dbReference type="ARBA" id="ARBA00048623"/>
    </source>
</evidence>
<evidence type="ECO:0000256" key="9">
    <source>
        <dbReference type="ARBA" id="ARBA00022679"/>
    </source>
</evidence>
<name>A0ABX9ZCC2_9BACL</name>
<evidence type="ECO:0000256" key="16">
    <source>
        <dbReference type="ARBA" id="ARBA00032853"/>
    </source>
</evidence>
<evidence type="ECO:0000256" key="18">
    <source>
        <dbReference type="ARBA" id="ARBA00049504"/>
    </source>
</evidence>
<comment type="subcellular location">
    <subcellularLocation>
        <location evidence="2 19">Cell membrane</location>
        <topology evidence="2 19">Multi-pass membrane protein</topology>
    </subcellularLocation>
</comment>
<evidence type="ECO:0000313" key="20">
    <source>
        <dbReference type="EMBL" id="RSK30001.1"/>
    </source>
</evidence>
<feature type="transmembrane region" description="Helical" evidence="19">
    <location>
        <begin position="86"/>
        <end position="105"/>
    </location>
</feature>
<evidence type="ECO:0000256" key="10">
    <source>
        <dbReference type="ARBA" id="ARBA00022692"/>
    </source>
</evidence>
<proteinExistence type="inferred from homology"/>
<dbReference type="GO" id="GO:0051073">
    <property type="term" value="F:adenosylcobinamide-GDP ribazoletransferase activity"/>
    <property type="evidence" value="ECO:0007669"/>
    <property type="project" value="UniProtKB-EC"/>
</dbReference>
<evidence type="ECO:0000256" key="3">
    <source>
        <dbReference type="ARBA" id="ARBA00004663"/>
    </source>
</evidence>
<feature type="transmembrane region" description="Helical" evidence="19">
    <location>
        <begin position="164"/>
        <end position="183"/>
    </location>
</feature>
<evidence type="ECO:0000256" key="11">
    <source>
        <dbReference type="ARBA" id="ARBA00022842"/>
    </source>
</evidence>
<keyword evidence="12 19" id="KW-1133">Transmembrane helix</keyword>
<evidence type="ECO:0000256" key="12">
    <source>
        <dbReference type="ARBA" id="ARBA00022989"/>
    </source>
</evidence>
<evidence type="ECO:0000256" key="5">
    <source>
        <dbReference type="ARBA" id="ARBA00013200"/>
    </source>
</evidence>
<dbReference type="Proteomes" id="UP000272481">
    <property type="component" value="Unassembled WGS sequence"/>
</dbReference>
<dbReference type="PANTHER" id="PTHR34148:SF1">
    <property type="entry name" value="ADENOSYLCOBINAMIDE-GDP RIBAZOLETRANSFERASE"/>
    <property type="match status" value="1"/>
</dbReference>
<evidence type="ECO:0000313" key="21">
    <source>
        <dbReference type="Proteomes" id="UP000272481"/>
    </source>
</evidence>
<evidence type="ECO:0000256" key="2">
    <source>
        <dbReference type="ARBA" id="ARBA00004651"/>
    </source>
</evidence>
<evidence type="ECO:0000256" key="6">
    <source>
        <dbReference type="ARBA" id="ARBA00015850"/>
    </source>
</evidence>
<dbReference type="InterPro" id="IPR003805">
    <property type="entry name" value="CobS"/>
</dbReference>
<gene>
    <name evidence="19 20" type="primary">cobS</name>
    <name evidence="20" type="ORF">EJA12_10560</name>
</gene>
<evidence type="ECO:0000256" key="7">
    <source>
        <dbReference type="ARBA" id="ARBA00022475"/>
    </source>
</evidence>
<feature type="transmembrane region" description="Helical" evidence="19">
    <location>
        <begin position="227"/>
        <end position="244"/>
    </location>
</feature>
<protein>
    <recommendedName>
        <fullName evidence="6 19">Adenosylcobinamide-GDP ribazoletransferase</fullName>
        <ecNumber evidence="5 19">2.7.8.26</ecNumber>
    </recommendedName>
    <alternativeName>
        <fullName evidence="16 19">Cobalamin synthase</fullName>
    </alternativeName>
    <alternativeName>
        <fullName evidence="15 19">Cobalamin-5'-phosphate synthase</fullName>
    </alternativeName>
</protein>
<evidence type="ECO:0000256" key="15">
    <source>
        <dbReference type="ARBA" id="ARBA00032605"/>
    </source>
</evidence>
<keyword evidence="8 19" id="KW-0169">Cobalamin biosynthesis</keyword>
<comment type="pathway">
    <text evidence="3 19">Cofactor biosynthesis; adenosylcobalamin biosynthesis; adenosylcobalamin from cob(II)yrinate a,c-diamide: step 7/7.</text>
</comment>
<dbReference type="EC" id="2.7.8.26" evidence="5 19"/>
<evidence type="ECO:0000256" key="13">
    <source>
        <dbReference type="ARBA" id="ARBA00023136"/>
    </source>
</evidence>